<protein>
    <submittedName>
        <fullName evidence="2">Uncharacterized protein</fullName>
    </submittedName>
</protein>
<name>A0AAW2I845_9NEOP</name>
<reference evidence="2" key="1">
    <citation type="journal article" date="2024" name="Gigascience">
        <title>Chromosome-level genome of the poultry shaft louse Menopon gallinae provides insight into the host-switching and adaptive evolution of parasitic lice.</title>
        <authorList>
            <person name="Xu Y."/>
            <person name="Ma L."/>
            <person name="Liu S."/>
            <person name="Liang Y."/>
            <person name="Liu Q."/>
            <person name="He Z."/>
            <person name="Tian L."/>
            <person name="Duan Y."/>
            <person name="Cai W."/>
            <person name="Li H."/>
            <person name="Song F."/>
        </authorList>
    </citation>
    <scope>NUCLEOTIDE SEQUENCE</scope>
    <source>
        <strain evidence="2">Cailab_2023a</strain>
    </source>
</reference>
<comment type="caution">
    <text evidence="2">The sequence shown here is derived from an EMBL/GenBank/DDBJ whole genome shotgun (WGS) entry which is preliminary data.</text>
</comment>
<dbReference type="Pfam" id="PF12640">
    <property type="entry name" value="UPF0489"/>
    <property type="match status" value="1"/>
</dbReference>
<evidence type="ECO:0000256" key="1">
    <source>
        <dbReference type="ARBA" id="ARBA00007099"/>
    </source>
</evidence>
<proteinExistence type="inferred from homology"/>
<dbReference type="InterPro" id="IPR024131">
    <property type="entry name" value="UPF0489"/>
</dbReference>
<dbReference type="Gene3D" id="3.40.800.10">
    <property type="entry name" value="Ureohydrolase domain"/>
    <property type="match status" value="1"/>
</dbReference>
<gene>
    <name evidence="2" type="ORF">PYX00_000216</name>
</gene>
<sequence length="376" mass="43733">MEYTLKSYKKIPVHIVEDHNEALPVIYRAIGSRHLPLNNNCLVHFDSHPDLLAPKDMNAETVWNKYELFQHLSIENWILPSCYSKQFNNIYWVKPKWSDQIPLGEYKILIGSDDNKIRVDSNLYYFLSDGLYSHKDSMKNVSELNLNVIEMTSDENLEKLNAFLKREKYFVLDVDLDFFSTLNPFSKMFQAGNLYDKLKKLYSFDLPEKIVVDFADLTHEANQKELLQKFSKNRNQQLNELGIVFKHMEDMGSFDDIVEDLSIVKEGPVRDVIKCVKEHYGNDIDWHLLHNAGQTCDVTELPHHVSTESELNVLFGKFESFLKTLEAKPTLITIARSTEDDYCPQDQVSFIQKNVLSILEKIYGDLQVEKTYLGNS</sequence>
<accession>A0AAW2I845</accession>
<organism evidence="2">
    <name type="scientific">Menopon gallinae</name>
    <name type="common">poultry shaft louse</name>
    <dbReference type="NCBI Taxonomy" id="328185"/>
    <lineage>
        <taxon>Eukaryota</taxon>
        <taxon>Metazoa</taxon>
        <taxon>Ecdysozoa</taxon>
        <taxon>Arthropoda</taxon>
        <taxon>Hexapoda</taxon>
        <taxon>Insecta</taxon>
        <taxon>Pterygota</taxon>
        <taxon>Neoptera</taxon>
        <taxon>Paraneoptera</taxon>
        <taxon>Psocodea</taxon>
        <taxon>Troctomorpha</taxon>
        <taxon>Phthiraptera</taxon>
        <taxon>Amblycera</taxon>
        <taxon>Menoponidae</taxon>
        <taxon>Menopon</taxon>
    </lineage>
</organism>
<dbReference type="PANTHER" id="PTHR13225:SF3">
    <property type="entry name" value="UPF0489 PROTEIN C5ORF22"/>
    <property type="match status" value="1"/>
</dbReference>
<evidence type="ECO:0000313" key="2">
    <source>
        <dbReference type="EMBL" id="KAL0278379.1"/>
    </source>
</evidence>
<dbReference type="EMBL" id="JARGDH010000001">
    <property type="protein sequence ID" value="KAL0278379.1"/>
    <property type="molecule type" value="Genomic_DNA"/>
</dbReference>
<dbReference type="AlphaFoldDB" id="A0AAW2I845"/>
<comment type="similarity">
    <text evidence="1">Belongs to the UPF0489 family.</text>
</comment>
<dbReference type="PANTHER" id="PTHR13225">
    <property type="entry name" value="MISEXPRESSION SUPPRESSOR OF RAS 6"/>
    <property type="match status" value="1"/>
</dbReference>